<evidence type="ECO:0000259" key="1">
    <source>
        <dbReference type="Pfam" id="PF03713"/>
    </source>
</evidence>
<evidence type="ECO:0000313" key="3">
    <source>
        <dbReference type="Proteomes" id="UP000008311"/>
    </source>
</evidence>
<dbReference type="Pfam" id="PF03713">
    <property type="entry name" value="DUF305"/>
    <property type="match status" value="1"/>
</dbReference>
<accession>B9TAV6</accession>
<dbReference type="InParanoid" id="B9TAV6"/>
<name>B9TAV6_RICCO</name>
<dbReference type="AlphaFoldDB" id="B9TAV6"/>
<organism evidence="2 3">
    <name type="scientific">Ricinus communis</name>
    <name type="common">Castor bean</name>
    <dbReference type="NCBI Taxonomy" id="3988"/>
    <lineage>
        <taxon>Eukaryota</taxon>
        <taxon>Viridiplantae</taxon>
        <taxon>Streptophyta</taxon>
        <taxon>Embryophyta</taxon>
        <taxon>Tracheophyta</taxon>
        <taxon>Spermatophyta</taxon>
        <taxon>Magnoliopsida</taxon>
        <taxon>eudicotyledons</taxon>
        <taxon>Gunneridae</taxon>
        <taxon>Pentapetalae</taxon>
        <taxon>rosids</taxon>
        <taxon>fabids</taxon>
        <taxon>Malpighiales</taxon>
        <taxon>Euphorbiaceae</taxon>
        <taxon>Acalyphoideae</taxon>
        <taxon>Acalypheae</taxon>
        <taxon>Ricinus</taxon>
    </lineage>
</organism>
<reference evidence="3" key="1">
    <citation type="journal article" date="2010" name="Nat. Biotechnol.">
        <title>Draft genome sequence of the oilseed species Ricinus communis.</title>
        <authorList>
            <person name="Chan A.P."/>
            <person name="Crabtree J."/>
            <person name="Zhao Q."/>
            <person name="Lorenzi H."/>
            <person name="Orvis J."/>
            <person name="Puiu D."/>
            <person name="Melake-Berhan A."/>
            <person name="Jones K.M."/>
            <person name="Redman J."/>
            <person name="Chen G."/>
            <person name="Cahoon E.B."/>
            <person name="Gedil M."/>
            <person name="Stanke M."/>
            <person name="Haas B.J."/>
            <person name="Wortman J.R."/>
            <person name="Fraser-Liggett C.M."/>
            <person name="Ravel J."/>
            <person name="Rabinowicz P.D."/>
        </authorList>
    </citation>
    <scope>NUCLEOTIDE SEQUENCE [LARGE SCALE GENOMIC DNA]</scope>
    <source>
        <strain evidence="3">cv. Hale</strain>
    </source>
</reference>
<proteinExistence type="predicted"/>
<gene>
    <name evidence="2" type="ORF">RCOM_0345870</name>
</gene>
<dbReference type="EMBL" id="EQ975997">
    <property type="protein sequence ID" value="EEF27005.1"/>
    <property type="molecule type" value="Genomic_DNA"/>
</dbReference>
<dbReference type="InterPro" id="IPR012347">
    <property type="entry name" value="Ferritin-like"/>
</dbReference>
<feature type="domain" description="DUF305" evidence="1">
    <location>
        <begin position="11"/>
        <end position="65"/>
    </location>
</feature>
<dbReference type="PANTHER" id="PTHR36933:SF1">
    <property type="entry name" value="SLL0788 PROTEIN"/>
    <property type="match status" value="1"/>
</dbReference>
<dbReference type="PANTHER" id="PTHR36933">
    <property type="entry name" value="SLL0788 PROTEIN"/>
    <property type="match status" value="1"/>
</dbReference>
<dbReference type="Proteomes" id="UP000008311">
    <property type="component" value="Unassembled WGS sequence"/>
</dbReference>
<sequence>MDAMKMTGDVDKDFAMMMKMHHQQALDMAQIEIDQGKSPEMKAMAKKIISAQKKEIAEFDSWLSKQK</sequence>
<evidence type="ECO:0000313" key="2">
    <source>
        <dbReference type="EMBL" id="EEF27005.1"/>
    </source>
</evidence>
<protein>
    <recommendedName>
        <fullName evidence="1">DUF305 domain-containing protein</fullName>
    </recommendedName>
</protein>
<keyword evidence="3" id="KW-1185">Reference proteome</keyword>
<dbReference type="InterPro" id="IPR005183">
    <property type="entry name" value="DUF305_CopM-like"/>
</dbReference>
<dbReference type="Gene3D" id="1.20.1260.10">
    <property type="match status" value="1"/>
</dbReference>